<dbReference type="KEGG" id="caul:KCG34_01215"/>
<dbReference type="GO" id="GO:0008999">
    <property type="term" value="F:protein-N-terminal-alanine acetyltransferase activity"/>
    <property type="evidence" value="ECO:0007669"/>
    <property type="project" value="TreeGrafter"/>
</dbReference>
<evidence type="ECO:0000313" key="3">
    <source>
        <dbReference type="Proteomes" id="UP000676409"/>
    </source>
</evidence>
<dbReference type="InterPro" id="IPR000182">
    <property type="entry name" value="GNAT_dom"/>
</dbReference>
<name>A0A975FZV2_9CAUL</name>
<dbReference type="PANTHER" id="PTHR43441:SF11">
    <property type="entry name" value="RIBOSOMAL-PROTEIN-SERINE ACETYLTRANSFERASE"/>
    <property type="match status" value="1"/>
</dbReference>
<dbReference type="PROSITE" id="PS51186">
    <property type="entry name" value="GNAT"/>
    <property type="match status" value="1"/>
</dbReference>
<evidence type="ECO:0000259" key="1">
    <source>
        <dbReference type="PROSITE" id="PS51186"/>
    </source>
</evidence>
<protein>
    <submittedName>
        <fullName evidence="2">GNAT family N-acetyltransferase</fullName>
    </submittedName>
</protein>
<dbReference type="PANTHER" id="PTHR43441">
    <property type="entry name" value="RIBOSOMAL-PROTEIN-SERINE ACETYLTRANSFERASE"/>
    <property type="match status" value="1"/>
</dbReference>
<dbReference type="EMBL" id="CP073078">
    <property type="protein sequence ID" value="QUD88543.1"/>
    <property type="molecule type" value="Genomic_DNA"/>
</dbReference>
<dbReference type="GO" id="GO:1990189">
    <property type="term" value="F:protein N-terminal-serine acetyltransferase activity"/>
    <property type="evidence" value="ECO:0007669"/>
    <property type="project" value="TreeGrafter"/>
</dbReference>
<gene>
    <name evidence="2" type="ORF">KCG34_01215</name>
</gene>
<reference evidence="2" key="1">
    <citation type="submission" date="2021-04" db="EMBL/GenBank/DDBJ databases">
        <title>The complete genome sequence of Caulobacter sp. S6.</title>
        <authorList>
            <person name="Tang Y."/>
            <person name="Ouyang W."/>
            <person name="Liu Q."/>
            <person name="Huang B."/>
            <person name="Guo Z."/>
            <person name="Lei P."/>
        </authorList>
    </citation>
    <scope>NUCLEOTIDE SEQUENCE</scope>
    <source>
        <strain evidence="2">S6</strain>
    </source>
</reference>
<feature type="domain" description="N-acetyltransferase" evidence="1">
    <location>
        <begin position="8"/>
        <end position="172"/>
    </location>
</feature>
<organism evidence="2 3">
    <name type="scientific">Phenylobacterium montanum</name>
    <dbReference type="NCBI Taxonomy" id="2823693"/>
    <lineage>
        <taxon>Bacteria</taxon>
        <taxon>Pseudomonadati</taxon>
        <taxon>Pseudomonadota</taxon>
        <taxon>Alphaproteobacteria</taxon>
        <taxon>Caulobacterales</taxon>
        <taxon>Caulobacteraceae</taxon>
        <taxon>Phenylobacterium</taxon>
    </lineage>
</organism>
<dbReference type="RefSeq" id="WP_211938593.1">
    <property type="nucleotide sequence ID" value="NZ_CP073078.1"/>
</dbReference>
<sequence>MILRTPRLTLRPLAAGDAEALHGLMSDALVMAYWDIREIDDLELTRMILEGQIKAAQEGEAIHWAMVRDADSAFIGVCDLSDIDPWHKRAEIGFLSARSVWGEGYTLEAMQAVLDHAAQQLHIKKLAARTHVGNVRSVRLLQRLGFEQEGVLRGHIERDGERRDCLLFGLLL</sequence>
<dbReference type="Proteomes" id="UP000676409">
    <property type="component" value="Chromosome"/>
</dbReference>
<dbReference type="SUPFAM" id="SSF55729">
    <property type="entry name" value="Acyl-CoA N-acyltransferases (Nat)"/>
    <property type="match status" value="1"/>
</dbReference>
<dbReference type="InterPro" id="IPR016181">
    <property type="entry name" value="Acyl_CoA_acyltransferase"/>
</dbReference>
<dbReference type="Gene3D" id="3.40.630.30">
    <property type="match status" value="1"/>
</dbReference>
<accession>A0A975FZV2</accession>
<dbReference type="Pfam" id="PF13302">
    <property type="entry name" value="Acetyltransf_3"/>
    <property type="match status" value="1"/>
</dbReference>
<dbReference type="InterPro" id="IPR051908">
    <property type="entry name" value="Ribosomal_N-acetyltransferase"/>
</dbReference>
<proteinExistence type="predicted"/>
<keyword evidence="3" id="KW-1185">Reference proteome</keyword>
<evidence type="ECO:0000313" key="2">
    <source>
        <dbReference type="EMBL" id="QUD88543.1"/>
    </source>
</evidence>
<dbReference type="AlphaFoldDB" id="A0A975FZV2"/>
<dbReference type="GO" id="GO:0005737">
    <property type="term" value="C:cytoplasm"/>
    <property type="evidence" value="ECO:0007669"/>
    <property type="project" value="TreeGrafter"/>
</dbReference>